<organism evidence="1 2">
    <name type="scientific">Clitoria ternatea</name>
    <name type="common">Butterfly pea</name>
    <dbReference type="NCBI Taxonomy" id="43366"/>
    <lineage>
        <taxon>Eukaryota</taxon>
        <taxon>Viridiplantae</taxon>
        <taxon>Streptophyta</taxon>
        <taxon>Embryophyta</taxon>
        <taxon>Tracheophyta</taxon>
        <taxon>Spermatophyta</taxon>
        <taxon>Magnoliopsida</taxon>
        <taxon>eudicotyledons</taxon>
        <taxon>Gunneridae</taxon>
        <taxon>Pentapetalae</taxon>
        <taxon>rosids</taxon>
        <taxon>fabids</taxon>
        <taxon>Fabales</taxon>
        <taxon>Fabaceae</taxon>
        <taxon>Papilionoideae</taxon>
        <taxon>50 kb inversion clade</taxon>
        <taxon>NPAAA clade</taxon>
        <taxon>indigoferoid/millettioid clade</taxon>
        <taxon>Phaseoleae</taxon>
        <taxon>Clitoria</taxon>
    </lineage>
</organism>
<reference evidence="1 2" key="1">
    <citation type="submission" date="2024-01" db="EMBL/GenBank/DDBJ databases">
        <title>The genomes of 5 underutilized Papilionoideae crops provide insights into root nodulation and disease resistance.</title>
        <authorList>
            <person name="Yuan L."/>
        </authorList>
    </citation>
    <scope>NUCLEOTIDE SEQUENCE [LARGE SCALE GENOMIC DNA]</scope>
    <source>
        <strain evidence="1">LY-2023</strain>
        <tissue evidence="1">Leaf</tissue>
    </source>
</reference>
<sequence>MKEMGKIFSFCPSYISSLFLKLGFKHCNFVSLSVRLSSLLSVTASVPSSPASALFSSPSVSHRAVFIAPFVSIAVHATSCAIGNHGSFTTFSSLKFT</sequence>
<evidence type="ECO:0000313" key="1">
    <source>
        <dbReference type="EMBL" id="KAK7300727.1"/>
    </source>
</evidence>
<comment type="caution">
    <text evidence="1">The sequence shown here is derived from an EMBL/GenBank/DDBJ whole genome shotgun (WGS) entry which is preliminary data.</text>
</comment>
<accession>A0AAN9JMS5</accession>
<dbReference type="EMBL" id="JAYKXN010000003">
    <property type="protein sequence ID" value="KAK7300727.1"/>
    <property type="molecule type" value="Genomic_DNA"/>
</dbReference>
<keyword evidence="2" id="KW-1185">Reference proteome</keyword>
<protein>
    <submittedName>
        <fullName evidence="1">Uncharacterized protein</fullName>
    </submittedName>
</protein>
<gene>
    <name evidence="1" type="ORF">RJT34_11576</name>
</gene>
<evidence type="ECO:0000313" key="2">
    <source>
        <dbReference type="Proteomes" id="UP001359559"/>
    </source>
</evidence>
<proteinExistence type="predicted"/>
<dbReference type="Proteomes" id="UP001359559">
    <property type="component" value="Unassembled WGS sequence"/>
</dbReference>
<name>A0AAN9JMS5_CLITE</name>
<dbReference type="AlphaFoldDB" id="A0AAN9JMS5"/>